<dbReference type="PATRIC" id="fig|797114.5.peg.3421"/>
<dbReference type="InterPro" id="IPR055713">
    <property type="entry name" value="DUF7289"/>
</dbReference>
<evidence type="ECO:0000313" key="4">
    <source>
        <dbReference type="Proteomes" id="UP000011626"/>
    </source>
</evidence>
<reference evidence="3 4" key="1">
    <citation type="journal article" date="2014" name="PLoS Genet.">
        <title>Phylogenetically driven sequencing of extremely halophilic archaea reveals strategies for static and dynamic osmo-response.</title>
        <authorList>
            <person name="Becker E.A."/>
            <person name="Seitzer P.M."/>
            <person name="Tritt A."/>
            <person name="Larsen D."/>
            <person name="Krusor M."/>
            <person name="Yao A.I."/>
            <person name="Wu D."/>
            <person name="Madern D."/>
            <person name="Eisen J.A."/>
            <person name="Darling A.E."/>
            <person name="Facciotti M.T."/>
        </authorList>
    </citation>
    <scope>NUCLEOTIDE SEQUENCE [LARGE SCALE GENOMIC DNA]</scope>
    <source>
        <strain evidence="3 4">2-9-1</strain>
    </source>
</reference>
<dbReference type="Pfam" id="PF23981">
    <property type="entry name" value="DUF7305"/>
    <property type="match status" value="1"/>
</dbReference>
<dbReference type="InterPro" id="IPR055729">
    <property type="entry name" value="DUF7305"/>
</dbReference>
<keyword evidence="4" id="KW-1185">Reference proteome</keyword>
<dbReference type="EMBL" id="AOIU01000035">
    <property type="protein sequence ID" value="ELZ22778.1"/>
    <property type="molecule type" value="Genomic_DNA"/>
</dbReference>
<evidence type="ECO:0000313" key="3">
    <source>
        <dbReference type="EMBL" id="ELZ22778.1"/>
    </source>
</evidence>
<feature type="transmembrane region" description="Helical" evidence="1">
    <location>
        <begin position="12"/>
        <end position="36"/>
    </location>
</feature>
<feature type="domain" description="DUF7305" evidence="2">
    <location>
        <begin position="507"/>
        <end position="691"/>
    </location>
</feature>
<proteinExistence type="predicted"/>
<dbReference type="AlphaFoldDB" id="M0CJF8"/>
<keyword evidence="1" id="KW-0472">Membrane</keyword>
<evidence type="ECO:0000259" key="2">
    <source>
        <dbReference type="Pfam" id="PF23981"/>
    </source>
</evidence>
<dbReference type="eggNOG" id="arCOG02911">
    <property type="taxonomic scope" value="Archaea"/>
</dbReference>
<dbReference type="Proteomes" id="UP000011626">
    <property type="component" value="Unassembled WGS sequence"/>
</dbReference>
<keyword evidence="1" id="KW-1133">Transmembrane helix</keyword>
<name>M0CJF8_9EURY</name>
<gene>
    <name evidence="3" type="ORF">C475_16791</name>
</gene>
<dbReference type="OrthoDB" id="148042at2157"/>
<accession>M0CJF8</accession>
<evidence type="ECO:0000256" key="1">
    <source>
        <dbReference type="SAM" id="Phobius"/>
    </source>
</evidence>
<protein>
    <recommendedName>
        <fullName evidence="2">DUF7305 domain-containing protein</fullName>
    </recommendedName>
</protein>
<dbReference type="RefSeq" id="WP_006885025.1">
    <property type="nucleotide sequence ID" value="NZ_AOIU01000035.1"/>
</dbReference>
<comment type="caution">
    <text evidence="3">The sequence shown here is derived from an EMBL/GenBank/DDBJ whole genome shotgun (WGS) entry which is preliminary data.</text>
</comment>
<keyword evidence="1" id="KW-0812">Transmembrane</keyword>
<dbReference type="Pfam" id="PF23960">
    <property type="entry name" value="DUF7289"/>
    <property type="match status" value="1"/>
</dbReference>
<dbReference type="STRING" id="797114.C475_16791"/>
<organism evidence="3 4">
    <name type="scientific">Halosimplex carlsbadense 2-9-1</name>
    <dbReference type="NCBI Taxonomy" id="797114"/>
    <lineage>
        <taxon>Archaea</taxon>
        <taxon>Methanobacteriati</taxon>
        <taxon>Methanobacteriota</taxon>
        <taxon>Stenosarchaea group</taxon>
        <taxon>Halobacteria</taxon>
        <taxon>Halobacteriales</taxon>
        <taxon>Haloarculaceae</taxon>
        <taxon>Halosimplex</taxon>
    </lineage>
</organism>
<sequence>MSQDARAVSTVLGIVLLFAIVVGGTAVVLTVGATALDDTNQQLDTSRAEKVLTQFDSKTAMVALGGTSYQGVDLPAGGGEYAVAEDAGWMNLTVENAAGGGTSKIMNVTLGAVVYETGDTTLAYQGGGVWKRTESGAVMVSPPEFHYRNATLTHPLVSVTGDPGLSGTARIAKNGSTATRFPDPDAGDPALTNPLRNGKVKVTVSSEYYEAWGRYFSQRTTGSVDYDHDAGTATATLLVPSDVTVDNAFTTTGNGGIGGGVGVYSYDSRTDKNEGGVGIGSYRERANGDVYTTDGSDLRGGAEVNGDLYVGESLDAHGGVDANGNVEIAGDFESSGGPTIGGDLTVQDDFESSGDLDIGGDLRVGGDFESTGSLSVGGDIVVNGSVVLEDNVDSTVIAAGDVSIENGFDGDIVSGGSVYVNNGGITICDACEIRAEGDLVDSGSGNSYDGDIHVGGDIDAMGSGTVLGSSGSMTAGGTVDVANDNGGTIIEGAAAPSAVIVPSVTVERDTTLPDPKGHVDQAVSKYADENDNDTAAFDDFDGGNGVDDELTAGAYYYDGDLYYGGGPSLTFDTTGGDIHLVVDGDLDWNSIDVDIEGSNRVHVYVTEDVDISGGSSVETVDGENEGRGDQFWLYAGSTVHDTDVQASNGFYGVVYSESTVDLGGGTNVYGAVVTGDGTTTGGQDIYFDERLLKSNVFSKSSVPTISYLHVSVNRVNVTSR</sequence>